<dbReference type="SUPFAM" id="SSF110296">
    <property type="entry name" value="Oligoxyloglucan reducing end-specific cellobiohydrolase"/>
    <property type="match status" value="1"/>
</dbReference>
<name>A0ABQ1K1Z7_9GAMM</name>
<evidence type="ECO:0000259" key="3">
    <source>
        <dbReference type="Pfam" id="PF14870"/>
    </source>
</evidence>
<dbReference type="Gene3D" id="2.130.10.10">
    <property type="entry name" value="YVTN repeat-like/Quinoprotein amine dehydrogenase"/>
    <property type="match status" value="1"/>
</dbReference>
<dbReference type="CDD" id="cd15482">
    <property type="entry name" value="Sialidase_non-viral"/>
    <property type="match status" value="1"/>
</dbReference>
<evidence type="ECO:0000313" key="4">
    <source>
        <dbReference type="EMBL" id="GGB81334.1"/>
    </source>
</evidence>
<evidence type="ECO:0000256" key="1">
    <source>
        <dbReference type="ARBA" id="ARBA00022531"/>
    </source>
</evidence>
<dbReference type="PANTHER" id="PTHR47199:SF2">
    <property type="entry name" value="PHOTOSYSTEM II STABILITY_ASSEMBLY FACTOR HCF136, CHLOROPLASTIC"/>
    <property type="match status" value="1"/>
</dbReference>
<evidence type="ECO:0000256" key="2">
    <source>
        <dbReference type="ARBA" id="ARBA00023276"/>
    </source>
</evidence>
<evidence type="ECO:0000313" key="5">
    <source>
        <dbReference type="Proteomes" id="UP000629025"/>
    </source>
</evidence>
<feature type="domain" description="Photosynthesis system II assembly factor Ycf48/Hcf136-like" evidence="3">
    <location>
        <begin position="33"/>
        <end position="78"/>
    </location>
</feature>
<keyword evidence="5" id="KW-1185">Reference proteome</keyword>
<reference evidence="5" key="1">
    <citation type="journal article" date="2019" name="Int. J. Syst. Evol. Microbiol.">
        <title>The Global Catalogue of Microorganisms (GCM) 10K type strain sequencing project: providing services to taxonomists for standard genome sequencing and annotation.</title>
        <authorList>
            <consortium name="The Broad Institute Genomics Platform"/>
            <consortium name="The Broad Institute Genome Sequencing Center for Infectious Disease"/>
            <person name="Wu L."/>
            <person name="Ma J."/>
        </authorList>
    </citation>
    <scope>NUCLEOTIDE SEQUENCE [LARGE SCALE GENOMIC DNA]</scope>
    <source>
        <strain evidence="5">CGMCC 1.15341</strain>
    </source>
</reference>
<dbReference type="Proteomes" id="UP000629025">
    <property type="component" value="Unassembled WGS sequence"/>
</dbReference>
<organism evidence="4 5">
    <name type="scientific">Marinobacterium zhoushanense</name>
    <dbReference type="NCBI Taxonomy" id="1679163"/>
    <lineage>
        <taxon>Bacteria</taxon>
        <taxon>Pseudomonadati</taxon>
        <taxon>Pseudomonadota</taxon>
        <taxon>Gammaproteobacteria</taxon>
        <taxon>Oceanospirillales</taxon>
        <taxon>Oceanospirillaceae</taxon>
        <taxon>Marinobacterium</taxon>
    </lineage>
</organism>
<feature type="domain" description="Photosynthesis system II assembly factor Ycf48/Hcf136-like" evidence="3">
    <location>
        <begin position="119"/>
        <end position="275"/>
    </location>
</feature>
<dbReference type="PANTHER" id="PTHR47199">
    <property type="entry name" value="PHOTOSYSTEM II STABILITY/ASSEMBLY FACTOR HCF136, CHLOROPLASTIC"/>
    <property type="match status" value="1"/>
</dbReference>
<accession>A0ABQ1K1Z7</accession>
<dbReference type="InterPro" id="IPR015943">
    <property type="entry name" value="WD40/YVTN_repeat-like_dom_sf"/>
</dbReference>
<protein>
    <recommendedName>
        <fullName evidence="3">Photosynthesis system II assembly factor Ycf48/Hcf136-like domain-containing protein</fullName>
    </recommendedName>
</protein>
<comment type="caution">
    <text evidence="4">The sequence shown here is derived from an EMBL/GenBank/DDBJ whole genome shotgun (WGS) entry which is preliminary data.</text>
</comment>
<sequence length="326" mass="34382">MPRLILQDIDLVGGRLIGVGEYGAIVWSDDRGAHWQQADVPVSVGLNAIAMQDAVNGWAVGHAGVVLSTEDGGASWHQVLDGVSAAQLLLIEAEQLADKGELDDLRLTMARLSLQDGADKPFFDIAITEGKRLIAVGAFNLAFATDDAGTTWKPLSYALPNPMESHLYAVDARGATVFIAGEFGLVMRSVDGGHSFQALETPYQGSFFDIAYNGRDLVVAGLRGNVFLSRDAGDSWQQVEGGGTASVSAVESLADGAFLLTDQAGQLWRLEPGAEVDLHYSRLEIEALPPASDAVLVDNEQLFVTGMGGTVGPLTMPTMVAGSGKP</sequence>
<dbReference type="InterPro" id="IPR028203">
    <property type="entry name" value="PSII_CF48-like_dom"/>
</dbReference>
<dbReference type="EMBL" id="BMIJ01000001">
    <property type="protein sequence ID" value="GGB81334.1"/>
    <property type="molecule type" value="Genomic_DNA"/>
</dbReference>
<dbReference type="Pfam" id="PF14870">
    <property type="entry name" value="PSII_BNR"/>
    <property type="match status" value="2"/>
</dbReference>
<proteinExistence type="predicted"/>
<keyword evidence="2" id="KW-0604">Photosystem II</keyword>
<gene>
    <name evidence="4" type="ORF">GCM10011352_03830</name>
</gene>
<keyword evidence="1" id="KW-0602">Photosynthesis</keyword>